<evidence type="ECO:0000256" key="1">
    <source>
        <dbReference type="SAM" id="MobiDB-lite"/>
    </source>
</evidence>
<comment type="caution">
    <text evidence="2">The sequence shown here is derived from an EMBL/GenBank/DDBJ whole genome shotgun (WGS) entry which is preliminary data.</text>
</comment>
<feature type="region of interest" description="Disordered" evidence="1">
    <location>
        <begin position="92"/>
        <end position="113"/>
    </location>
</feature>
<accession>A0A3S0ZIJ0</accession>
<protein>
    <submittedName>
        <fullName evidence="2">Uncharacterized protein</fullName>
    </submittedName>
</protein>
<feature type="non-terminal residue" evidence="2">
    <location>
        <position position="1"/>
    </location>
</feature>
<evidence type="ECO:0000313" key="2">
    <source>
        <dbReference type="EMBL" id="RUS75605.1"/>
    </source>
</evidence>
<dbReference type="AlphaFoldDB" id="A0A3S0ZIJ0"/>
<organism evidence="2 3">
    <name type="scientific">Elysia chlorotica</name>
    <name type="common">Eastern emerald elysia</name>
    <name type="synonym">Sea slug</name>
    <dbReference type="NCBI Taxonomy" id="188477"/>
    <lineage>
        <taxon>Eukaryota</taxon>
        <taxon>Metazoa</taxon>
        <taxon>Spiralia</taxon>
        <taxon>Lophotrochozoa</taxon>
        <taxon>Mollusca</taxon>
        <taxon>Gastropoda</taxon>
        <taxon>Heterobranchia</taxon>
        <taxon>Euthyneura</taxon>
        <taxon>Panpulmonata</taxon>
        <taxon>Sacoglossa</taxon>
        <taxon>Placobranchoidea</taxon>
        <taxon>Plakobranchidae</taxon>
        <taxon>Elysia</taxon>
    </lineage>
</organism>
<reference evidence="2 3" key="1">
    <citation type="submission" date="2019-01" db="EMBL/GenBank/DDBJ databases">
        <title>A draft genome assembly of the solar-powered sea slug Elysia chlorotica.</title>
        <authorList>
            <person name="Cai H."/>
            <person name="Li Q."/>
            <person name="Fang X."/>
            <person name="Li J."/>
            <person name="Curtis N.E."/>
            <person name="Altenburger A."/>
            <person name="Shibata T."/>
            <person name="Feng M."/>
            <person name="Maeda T."/>
            <person name="Schwartz J.A."/>
            <person name="Shigenobu S."/>
            <person name="Lundholm N."/>
            <person name="Nishiyama T."/>
            <person name="Yang H."/>
            <person name="Hasebe M."/>
            <person name="Li S."/>
            <person name="Pierce S.K."/>
            <person name="Wang J."/>
        </authorList>
    </citation>
    <scope>NUCLEOTIDE SEQUENCE [LARGE SCALE GENOMIC DNA]</scope>
    <source>
        <strain evidence="2">EC2010</strain>
        <tissue evidence="2">Whole organism of an adult</tissue>
    </source>
</reference>
<evidence type="ECO:0000313" key="3">
    <source>
        <dbReference type="Proteomes" id="UP000271974"/>
    </source>
</evidence>
<sequence length="181" mass="20180">VTGLIALFSVAEALCPLLRINGLSYSDIRLWHFATQLSVHKGISLTIVMLSREEFRQHLVLVFESSDNINRLQSNLIFSQGSAFTYSRDAEIKRQPTDGGPDDNPALSCPRPPLAYAASSQPPDLLPKSASLLVRDVHDPYDMPEWLRRREPEPEPAPIWTLARFLGRPKSSAPPSVASEY</sequence>
<keyword evidence="3" id="KW-1185">Reference proteome</keyword>
<name>A0A3S0ZIJ0_ELYCH</name>
<gene>
    <name evidence="2" type="ORF">EGW08_016631</name>
</gene>
<dbReference type="Proteomes" id="UP000271974">
    <property type="component" value="Unassembled WGS sequence"/>
</dbReference>
<proteinExistence type="predicted"/>
<dbReference type="EMBL" id="RQTK01000725">
    <property type="protein sequence ID" value="RUS75605.1"/>
    <property type="molecule type" value="Genomic_DNA"/>
</dbReference>